<evidence type="ECO:0000313" key="3">
    <source>
        <dbReference type="EMBL" id="SJN55538.1"/>
    </source>
</evidence>
<dbReference type="Pfam" id="PF10442">
    <property type="entry name" value="FIST_C"/>
    <property type="match status" value="1"/>
</dbReference>
<protein>
    <submittedName>
        <fullName evidence="3">FIST N domain protein</fullName>
    </submittedName>
</protein>
<name>A0A1R4LG47_VIBR1</name>
<dbReference type="Pfam" id="PF08495">
    <property type="entry name" value="FIST"/>
    <property type="match status" value="1"/>
</dbReference>
<dbReference type="SMART" id="SM00897">
    <property type="entry name" value="FIST"/>
    <property type="match status" value="1"/>
</dbReference>
<dbReference type="OrthoDB" id="179842at2"/>
<organism evidence="3 4">
    <name type="scientific">Vibrio ruber (strain DSM 16370 / JCM 11486 / BCRC 17186 / CECT 7878 / LMG 23124 / VR1)</name>
    <dbReference type="NCBI Taxonomy" id="1123498"/>
    <lineage>
        <taxon>Bacteria</taxon>
        <taxon>Pseudomonadati</taxon>
        <taxon>Pseudomonadota</taxon>
        <taxon>Gammaproteobacteria</taxon>
        <taxon>Vibrionales</taxon>
        <taxon>Vibrionaceae</taxon>
        <taxon>Vibrio</taxon>
    </lineage>
</organism>
<dbReference type="STRING" id="1123498.VR7878_01303"/>
<evidence type="ECO:0000259" key="2">
    <source>
        <dbReference type="SMART" id="SM01204"/>
    </source>
</evidence>
<dbReference type="RefSeq" id="WP_077334565.1">
    <property type="nucleotide sequence ID" value="NZ_FULE01000017.1"/>
</dbReference>
<feature type="domain" description="FIST" evidence="1">
    <location>
        <begin position="31"/>
        <end position="233"/>
    </location>
</feature>
<dbReference type="InterPro" id="IPR019494">
    <property type="entry name" value="FIST_C"/>
</dbReference>
<dbReference type="EMBL" id="FULE01000017">
    <property type="protein sequence ID" value="SJN55538.1"/>
    <property type="molecule type" value="Genomic_DNA"/>
</dbReference>
<dbReference type="Proteomes" id="UP000188276">
    <property type="component" value="Unassembled WGS sequence"/>
</dbReference>
<dbReference type="SMART" id="SM01204">
    <property type="entry name" value="FIST_C"/>
    <property type="match status" value="1"/>
</dbReference>
<evidence type="ECO:0000259" key="1">
    <source>
        <dbReference type="SMART" id="SM00897"/>
    </source>
</evidence>
<dbReference type="AlphaFoldDB" id="A0A1R4LG47"/>
<feature type="domain" description="FIST C-domain" evidence="2">
    <location>
        <begin position="234"/>
        <end position="364"/>
    </location>
</feature>
<dbReference type="PANTHER" id="PTHR40252:SF2">
    <property type="entry name" value="BLR0328 PROTEIN"/>
    <property type="match status" value="1"/>
</dbReference>
<evidence type="ECO:0000313" key="4">
    <source>
        <dbReference type="Proteomes" id="UP000188276"/>
    </source>
</evidence>
<reference evidence="4" key="1">
    <citation type="submission" date="2017-02" db="EMBL/GenBank/DDBJ databases">
        <authorList>
            <person name="Rodrigo-Torres L."/>
            <person name="Arahal R.D."/>
            <person name="Lucena T."/>
        </authorList>
    </citation>
    <scope>NUCLEOTIDE SEQUENCE [LARGE SCALE GENOMIC DNA]</scope>
    <source>
        <strain evidence="4">CECT 7878</strain>
    </source>
</reference>
<proteinExistence type="predicted"/>
<accession>A0A1R4LG47</accession>
<gene>
    <name evidence="3" type="ORF">VR7878_01303</name>
</gene>
<dbReference type="PANTHER" id="PTHR40252">
    <property type="entry name" value="BLR0328 PROTEIN"/>
    <property type="match status" value="1"/>
</dbReference>
<dbReference type="InterPro" id="IPR013702">
    <property type="entry name" value="FIST_domain_N"/>
</dbReference>
<sequence length="402" mass="43801">MGKPNPILTGHSYAPDAATAVSELRTQIHQPQMALVIFFCSSNYDLPQLTTAINQHFSDVLVVGCTTAGEIGPAGYLDHSITGISFAATCCTAVVGHLGQLQSFDIAHGRAFAQDLLRQLESCATYTKTNCNFGLLLIDGLSVREEPVTHALQDGLGSIRMFGGSAGDELKFEQTWIFSDGQFYTDSAALILINTSLTFHLFKTQHFVSGRERMVVTEVDEKNRIVKEINGLPAALEYARLVNVDPKQLTSTHFAAWPVVVMIDGTDFVRSIQHANPDGSLTFYCAIDEGVVLRVAHGENMLDKLSMTMKALEENLGHIQGMLVCDCILRNLEATRDGSKAAVSELFRQYNAVGFSTYGEQFGGVHINQTLTGIVFGKETKVEHQTGVGNEMQLGNGEKTDD</sequence>
<keyword evidence="4" id="KW-1185">Reference proteome</keyword>